<evidence type="ECO:0000256" key="3">
    <source>
        <dbReference type="ARBA" id="ARBA00023002"/>
    </source>
</evidence>
<dbReference type="NCBIfam" id="TIGR02476">
    <property type="entry name" value="BluB"/>
    <property type="match status" value="1"/>
</dbReference>
<evidence type="ECO:0000256" key="2">
    <source>
        <dbReference type="ARBA" id="ARBA00022643"/>
    </source>
</evidence>
<dbReference type="AlphaFoldDB" id="A0A4Q0XQG0"/>
<dbReference type="GO" id="GO:0016491">
    <property type="term" value="F:oxidoreductase activity"/>
    <property type="evidence" value="ECO:0007669"/>
    <property type="project" value="UniProtKB-KW"/>
</dbReference>
<dbReference type="Gene3D" id="3.40.109.10">
    <property type="entry name" value="NADH Oxidase"/>
    <property type="match status" value="1"/>
</dbReference>
<dbReference type="Proteomes" id="UP000290657">
    <property type="component" value="Unassembled WGS sequence"/>
</dbReference>
<protein>
    <submittedName>
        <fullName evidence="5">5,6-dimethylbenzimidazole synthase</fullName>
    </submittedName>
</protein>
<dbReference type="SUPFAM" id="SSF55469">
    <property type="entry name" value="FMN-dependent nitroreductase-like"/>
    <property type="match status" value="1"/>
</dbReference>
<evidence type="ECO:0000256" key="1">
    <source>
        <dbReference type="ARBA" id="ARBA00022630"/>
    </source>
</evidence>
<evidence type="ECO:0000259" key="4">
    <source>
        <dbReference type="Pfam" id="PF00881"/>
    </source>
</evidence>
<dbReference type="EMBL" id="PDKN01000003">
    <property type="protein sequence ID" value="RXJ57999.1"/>
    <property type="molecule type" value="Genomic_DNA"/>
</dbReference>
<keyword evidence="6" id="KW-1185">Reference proteome</keyword>
<sequence length="205" mass="24137">MKFRKKEAKTLRKIIFSRRDVRGNHFTDKTISQKKLFKILDAANHAPSVGYSQPWRFIIIKDNKRKEKIFDCFSKSYEKSKEKFKDRPTYNRLKLEGIKEAPLNIAVLYKKPKKEVLGQTFMKRSGEYSVVCAITNMWLMARSMNIGLGWVSILKPKKVKKVLNISKEYKLVGYLCLGYTDMFLENPELETLGWDKRKKLKKCIL</sequence>
<dbReference type="PANTHER" id="PTHR23026">
    <property type="entry name" value="NADPH NITROREDUCTASE"/>
    <property type="match status" value="1"/>
</dbReference>
<keyword evidence="2" id="KW-0288">FMN</keyword>
<dbReference type="PANTHER" id="PTHR23026:SF90">
    <property type="entry name" value="IODOTYROSINE DEIODINASE 1"/>
    <property type="match status" value="1"/>
</dbReference>
<reference evidence="5 6" key="1">
    <citation type="submission" date="2017-10" db="EMBL/GenBank/DDBJ databases">
        <title>Genomics of the genus Arcobacter.</title>
        <authorList>
            <person name="Perez-Cataluna A."/>
            <person name="Figueras M.J."/>
        </authorList>
    </citation>
    <scope>NUCLEOTIDE SEQUENCE [LARGE SCALE GENOMIC DNA]</scope>
    <source>
        <strain evidence="5 6">CECT 8987</strain>
    </source>
</reference>
<gene>
    <name evidence="5" type="primary">bluB</name>
    <name evidence="5" type="ORF">CRV04_05700</name>
</gene>
<dbReference type="RefSeq" id="WP_128995862.1">
    <property type="nucleotide sequence ID" value="NZ_PDKN01000003.1"/>
</dbReference>
<keyword evidence="3" id="KW-0560">Oxidoreductase</keyword>
<dbReference type="InterPro" id="IPR050627">
    <property type="entry name" value="Nitroreductase/BluB"/>
</dbReference>
<dbReference type="Pfam" id="PF00881">
    <property type="entry name" value="Nitroreductase"/>
    <property type="match status" value="1"/>
</dbReference>
<organism evidence="5 6">
    <name type="scientific">Candidatus Marinarcus aquaticus</name>
    <dbReference type="NCBI Taxonomy" id="2044504"/>
    <lineage>
        <taxon>Bacteria</taxon>
        <taxon>Pseudomonadati</taxon>
        <taxon>Campylobacterota</taxon>
        <taxon>Epsilonproteobacteria</taxon>
        <taxon>Campylobacterales</taxon>
        <taxon>Arcobacteraceae</taxon>
        <taxon>Candidatus Marinarcus</taxon>
    </lineage>
</organism>
<dbReference type="InterPro" id="IPR000415">
    <property type="entry name" value="Nitroreductase-like"/>
</dbReference>
<name>A0A4Q0XQG0_9BACT</name>
<accession>A0A4Q0XQG0</accession>
<feature type="domain" description="Nitroreductase" evidence="4">
    <location>
        <begin position="16"/>
        <end position="179"/>
    </location>
</feature>
<dbReference type="InterPro" id="IPR029479">
    <property type="entry name" value="Nitroreductase"/>
</dbReference>
<evidence type="ECO:0000313" key="5">
    <source>
        <dbReference type="EMBL" id="RXJ57999.1"/>
    </source>
</evidence>
<comment type="caution">
    <text evidence="5">The sequence shown here is derived from an EMBL/GenBank/DDBJ whole genome shotgun (WGS) entry which is preliminary data.</text>
</comment>
<evidence type="ECO:0000313" key="6">
    <source>
        <dbReference type="Proteomes" id="UP000290657"/>
    </source>
</evidence>
<proteinExistence type="predicted"/>
<keyword evidence="1" id="KW-0285">Flavoprotein</keyword>
<dbReference type="InterPro" id="IPR012825">
    <property type="entry name" value="BluB"/>
</dbReference>
<dbReference type="OrthoDB" id="9798230at2"/>